<dbReference type="NCBIfam" id="TIGR00277">
    <property type="entry name" value="HDIG"/>
    <property type="match status" value="1"/>
</dbReference>
<accession>A0ABS1EP55</accession>
<dbReference type="RefSeq" id="WP_200269050.1">
    <property type="nucleotide sequence ID" value="NZ_JAENHN010000032.1"/>
</dbReference>
<reference evidence="4" key="1">
    <citation type="submission" date="2021-01" db="EMBL/GenBank/DDBJ databases">
        <title>Genome public.</title>
        <authorList>
            <person name="Liu C."/>
            <person name="Sun Q."/>
        </authorList>
    </citation>
    <scope>NUCLEOTIDE SEQUENCE [LARGE SCALE GENOMIC DNA]</scope>
    <source>
        <strain evidence="4">YIM B02505</strain>
    </source>
</reference>
<evidence type="ECO:0000256" key="1">
    <source>
        <dbReference type="PROSITE-ProRule" id="PRU00339"/>
    </source>
</evidence>
<feature type="repeat" description="TPR" evidence="1">
    <location>
        <begin position="70"/>
        <end position="103"/>
    </location>
</feature>
<keyword evidence="4" id="KW-1185">Reference proteome</keyword>
<dbReference type="PROSITE" id="PS50005">
    <property type="entry name" value="TPR"/>
    <property type="match status" value="1"/>
</dbReference>
<gene>
    <name evidence="3" type="ORF">JHL18_10915</name>
</gene>
<dbReference type="InterPro" id="IPR006675">
    <property type="entry name" value="HDIG_dom"/>
</dbReference>
<organism evidence="3 4">
    <name type="scientific">Clostridium yunnanense</name>
    <dbReference type="NCBI Taxonomy" id="2800325"/>
    <lineage>
        <taxon>Bacteria</taxon>
        <taxon>Bacillati</taxon>
        <taxon>Bacillota</taxon>
        <taxon>Clostridia</taxon>
        <taxon>Eubacteriales</taxon>
        <taxon>Clostridiaceae</taxon>
        <taxon>Clostridium</taxon>
    </lineage>
</organism>
<dbReference type="PANTHER" id="PTHR33594">
    <property type="entry name" value="SUPERFAMILY HYDROLASE, PUTATIVE (AFU_ORTHOLOGUE AFUA_1G03035)-RELATED"/>
    <property type="match status" value="1"/>
</dbReference>
<feature type="domain" description="HD" evidence="2">
    <location>
        <begin position="37"/>
        <end position="144"/>
    </location>
</feature>
<dbReference type="EMBL" id="JAENHN010000032">
    <property type="protein sequence ID" value="MBK1811140.1"/>
    <property type="molecule type" value="Genomic_DNA"/>
</dbReference>
<dbReference type="Gene3D" id="1.10.3210.10">
    <property type="entry name" value="Hypothetical protein af1432"/>
    <property type="match status" value="1"/>
</dbReference>
<evidence type="ECO:0000313" key="3">
    <source>
        <dbReference type="EMBL" id="MBK1811140.1"/>
    </source>
</evidence>
<dbReference type="PROSITE" id="PS51831">
    <property type="entry name" value="HD"/>
    <property type="match status" value="1"/>
</dbReference>
<protein>
    <submittedName>
        <fullName evidence="3">HD domain-containing protein</fullName>
    </submittedName>
</protein>
<dbReference type="Proteomes" id="UP000596739">
    <property type="component" value="Unassembled WGS sequence"/>
</dbReference>
<evidence type="ECO:0000313" key="4">
    <source>
        <dbReference type="Proteomes" id="UP000596739"/>
    </source>
</evidence>
<dbReference type="CDD" id="cd00077">
    <property type="entry name" value="HDc"/>
    <property type="match status" value="1"/>
</dbReference>
<evidence type="ECO:0000259" key="2">
    <source>
        <dbReference type="PROSITE" id="PS51831"/>
    </source>
</evidence>
<name>A0ABS1EP55_9CLOT</name>
<proteinExistence type="predicted"/>
<dbReference type="InterPro" id="IPR019734">
    <property type="entry name" value="TPR_rpt"/>
</dbReference>
<dbReference type="SUPFAM" id="SSF109604">
    <property type="entry name" value="HD-domain/PDEase-like"/>
    <property type="match status" value="1"/>
</dbReference>
<sequence length="223" mass="25890">MNINLIEEAKNYLETFMKDKVVEYEVTHPWRRNSRYIVLHCYRVCSIAMEIVNNYENELSTEDIELIQVAAILHDLGKVYSRGGHAEKSGEIVEKWLELNPSVAKLIEDKKRLINIIKDHSNKGVKDDDLVSSILKDADLLDELGAMSIFMVSNRLDRQTPYFFEELYKMLKEDEVTYCYEELKKLQTPAAKEILLKKIKFINSFVTELEYELKGSSGLTANK</sequence>
<dbReference type="InterPro" id="IPR003607">
    <property type="entry name" value="HD/PDEase_dom"/>
</dbReference>
<dbReference type="PANTHER" id="PTHR33594:SF1">
    <property type="entry name" value="HD_PDEASE DOMAIN-CONTAINING PROTEIN"/>
    <property type="match status" value="1"/>
</dbReference>
<dbReference type="InterPro" id="IPR006674">
    <property type="entry name" value="HD_domain"/>
</dbReference>
<comment type="caution">
    <text evidence="3">The sequence shown here is derived from an EMBL/GenBank/DDBJ whole genome shotgun (WGS) entry which is preliminary data.</text>
</comment>
<dbReference type="Pfam" id="PF01966">
    <property type="entry name" value="HD"/>
    <property type="match status" value="1"/>
</dbReference>
<dbReference type="SMART" id="SM00471">
    <property type="entry name" value="HDc"/>
    <property type="match status" value="1"/>
</dbReference>
<keyword evidence="1" id="KW-0802">TPR repeat</keyword>